<dbReference type="KEGG" id="dvm:DvMF_0941"/>
<dbReference type="InterPro" id="IPR017871">
    <property type="entry name" value="ABC_transporter-like_CS"/>
</dbReference>
<keyword evidence="2" id="KW-0067">ATP-binding</keyword>
<feature type="region of interest" description="Disordered" evidence="3">
    <location>
        <begin position="69"/>
        <end position="111"/>
    </location>
</feature>
<evidence type="ECO:0000256" key="2">
    <source>
        <dbReference type="ARBA" id="ARBA00022840"/>
    </source>
</evidence>
<reference evidence="5" key="1">
    <citation type="submission" date="2008-10" db="EMBL/GenBank/DDBJ databases">
        <title>Complete sequence of Desulfovibrio vulgaris str. 'Miyazaki F'.</title>
        <authorList>
            <person name="Lucas S."/>
            <person name="Copeland A."/>
            <person name="Lapidus A."/>
            <person name="Glavina del Rio T."/>
            <person name="Dalin E."/>
            <person name="Tice H."/>
            <person name="Bruce D."/>
            <person name="Goodwin L."/>
            <person name="Pitluck S."/>
            <person name="Sims D."/>
            <person name="Brettin T."/>
            <person name="Detter J.C."/>
            <person name="Han C."/>
            <person name="Larimer F."/>
            <person name="Land M."/>
            <person name="Hauser L."/>
            <person name="Kyrpides N."/>
            <person name="Mikhailova N."/>
            <person name="Hazen T.C."/>
            <person name="Richardson P."/>
        </authorList>
    </citation>
    <scope>NUCLEOTIDE SEQUENCE</scope>
    <source>
        <strain evidence="5">Miyazaki F</strain>
    </source>
</reference>
<protein>
    <submittedName>
        <fullName evidence="5">ABC transporter related</fullName>
    </submittedName>
</protein>
<dbReference type="PROSITE" id="PS50893">
    <property type="entry name" value="ABC_TRANSPORTER_2"/>
    <property type="match status" value="2"/>
</dbReference>
<accession>B8DP64</accession>
<dbReference type="InterPro" id="IPR027417">
    <property type="entry name" value="P-loop_NTPase"/>
</dbReference>
<proteinExistence type="predicted"/>
<dbReference type="PROSITE" id="PS00211">
    <property type="entry name" value="ABC_TRANSPORTER_1"/>
    <property type="match status" value="1"/>
</dbReference>
<dbReference type="Pfam" id="PF00005">
    <property type="entry name" value="ABC_tran"/>
    <property type="match status" value="2"/>
</dbReference>
<dbReference type="Gene3D" id="3.40.50.300">
    <property type="entry name" value="P-loop containing nucleotide triphosphate hydrolases"/>
    <property type="match status" value="2"/>
</dbReference>
<dbReference type="InterPro" id="IPR003439">
    <property type="entry name" value="ABC_transporter-like_ATP-bd"/>
</dbReference>
<dbReference type="GO" id="GO:0005524">
    <property type="term" value="F:ATP binding"/>
    <property type="evidence" value="ECO:0007669"/>
    <property type="project" value="UniProtKB-KW"/>
</dbReference>
<dbReference type="PANTHER" id="PTHR43158:SF2">
    <property type="entry name" value="SKFA PEPTIDE EXPORT ATP-BINDING PROTEIN SKFE"/>
    <property type="match status" value="1"/>
</dbReference>
<feature type="domain" description="ABC transporter" evidence="4">
    <location>
        <begin position="16"/>
        <end position="281"/>
    </location>
</feature>
<dbReference type="InterPro" id="IPR003593">
    <property type="entry name" value="AAA+_ATPase"/>
</dbReference>
<dbReference type="OrthoDB" id="9809450at2"/>
<organism evidence="5">
    <name type="scientific">Nitratidesulfovibrio vulgaris (strain DSM 19637 / Miyazaki F)</name>
    <name type="common">Desulfovibrio vulgaris</name>
    <dbReference type="NCBI Taxonomy" id="883"/>
    <lineage>
        <taxon>Bacteria</taxon>
        <taxon>Pseudomonadati</taxon>
        <taxon>Thermodesulfobacteriota</taxon>
        <taxon>Desulfovibrionia</taxon>
        <taxon>Desulfovibrionales</taxon>
        <taxon>Desulfovibrionaceae</taxon>
        <taxon>Nitratidesulfovibrio</taxon>
    </lineage>
</organism>
<dbReference type="STRING" id="883.DvMF_0941"/>
<dbReference type="eggNOG" id="COG1129">
    <property type="taxonomic scope" value="Bacteria"/>
</dbReference>
<gene>
    <name evidence="5" type="ordered locus">DvMF_0941</name>
</gene>
<feature type="compositionally biased region" description="Polar residues" evidence="3">
    <location>
        <begin position="100"/>
        <end position="110"/>
    </location>
</feature>
<feature type="domain" description="ABC transporter" evidence="4">
    <location>
        <begin position="316"/>
        <end position="559"/>
    </location>
</feature>
<dbReference type="HOGENOM" id="CLU_000604_45_2_7"/>
<dbReference type="SMART" id="SM00382">
    <property type="entry name" value="AAA"/>
    <property type="match status" value="2"/>
</dbReference>
<dbReference type="EMBL" id="CP001197">
    <property type="protein sequence ID" value="ACL07896.1"/>
    <property type="molecule type" value="Genomic_DNA"/>
</dbReference>
<dbReference type="AlphaFoldDB" id="B8DP64"/>
<evidence type="ECO:0000313" key="5">
    <source>
        <dbReference type="EMBL" id="ACL07896.1"/>
    </source>
</evidence>
<keyword evidence="1" id="KW-0547">Nucleotide-binding</keyword>
<name>B8DP64_NITV9</name>
<sequence>MTTTPSHHADRAAPLAVLDNVRVSFGGRRALDGASWTLRAGECWAVFGRNGAGKSTLLRVVRGTTRPDQIDGGQVTWYPPSNEGAPVSPGETSPGEASPGETSPGETSPLTGRALCASVSSAQQERYVRQGWLLTGEELLLTGYFDTPLLYEDPGAERIAAARDLARRLGAAHLLDVKVPAMSQGQLRLMLVARALVRQPAVLLLDEVCEGLDATARAAVLGAVDQAAALGVTVLFATHRTDQLPACLSRALLVQGGRIMAEGPLDEVMANLPADSGVCGGDGLDIPDMTVPAASGVNGVSGVQADPASPLPPVLARIERADVYVERVHVLHAIDWTIRRGENWCIIGPNGSGKSTLLRLLHGEENVAVGGDIVWFADEASCGVARREPPQQASLRDLPLLHRRVALVSDQLQATYGYDLTAEELVLTGFSGTIGLYDEPDDDQRAEAAHWLRMLGAAGLAGQRIRTLSTGQLRRVLLARALAGAPDLLLLDEPCSGLDPASRAGFLALLGQLARAGVQMVLVTHHEGDLIPEISHVLRLADGRVTRCGPRGDDGMVRDESE</sequence>
<dbReference type="PANTHER" id="PTHR43158">
    <property type="entry name" value="SKFA PEPTIDE EXPORT ATP-BINDING PROTEIN SKFE"/>
    <property type="match status" value="1"/>
</dbReference>
<evidence type="ECO:0000256" key="1">
    <source>
        <dbReference type="ARBA" id="ARBA00022741"/>
    </source>
</evidence>
<evidence type="ECO:0000259" key="4">
    <source>
        <dbReference type="PROSITE" id="PS50893"/>
    </source>
</evidence>
<evidence type="ECO:0000256" key="3">
    <source>
        <dbReference type="SAM" id="MobiDB-lite"/>
    </source>
</evidence>
<dbReference type="GO" id="GO:0016887">
    <property type="term" value="F:ATP hydrolysis activity"/>
    <property type="evidence" value="ECO:0007669"/>
    <property type="project" value="InterPro"/>
</dbReference>
<dbReference type="SUPFAM" id="SSF52540">
    <property type="entry name" value="P-loop containing nucleoside triphosphate hydrolases"/>
    <property type="match status" value="2"/>
</dbReference>